<dbReference type="Proteomes" id="UP000176865">
    <property type="component" value="Unassembled WGS sequence"/>
</dbReference>
<keyword evidence="1" id="KW-1133">Transmembrane helix</keyword>
<organism evidence="2 3">
    <name type="scientific">Candidatus Campbellbacteria bacterium RIFCSPLOWO2_01_FULL_34_15</name>
    <dbReference type="NCBI Taxonomy" id="1797579"/>
    <lineage>
        <taxon>Bacteria</taxon>
        <taxon>Candidatus Campbelliibacteriota</taxon>
    </lineage>
</organism>
<feature type="transmembrane region" description="Helical" evidence="1">
    <location>
        <begin position="44"/>
        <end position="73"/>
    </location>
</feature>
<proteinExistence type="predicted"/>
<evidence type="ECO:0000313" key="3">
    <source>
        <dbReference type="Proteomes" id="UP000176865"/>
    </source>
</evidence>
<dbReference type="EMBL" id="MFAB01000029">
    <property type="protein sequence ID" value="OGD68361.1"/>
    <property type="molecule type" value="Genomic_DNA"/>
</dbReference>
<gene>
    <name evidence="2" type="ORF">A2996_00415</name>
</gene>
<sequence>MLQIFWFFVFVMLNSFIYMNFFAREDARISRINNNYPMEFGLSAEFVISFHSFVVSFFIVSAMILFFIAYGLVNIKFPPNFFM</sequence>
<reference evidence="2 3" key="1">
    <citation type="journal article" date="2016" name="Nat. Commun.">
        <title>Thousands of microbial genomes shed light on interconnected biogeochemical processes in an aquifer system.</title>
        <authorList>
            <person name="Anantharaman K."/>
            <person name="Brown C.T."/>
            <person name="Hug L.A."/>
            <person name="Sharon I."/>
            <person name="Castelle C.J."/>
            <person name="Probst A.J."/>
            <person name="Thomas B.C."/>
            <person name="Singh A."/>
            <person name="Wilkins M.J."/>
            <person name="Karaoz U."/>
            <person name="Brodie E.L."/>
            <person name="Williams K.H."/>
            <person name="Hubbard S.S."/>
            <person name="Banfield J.F."/>
        </authorList>
    </citation>
    <scope>NUCLEOTIDE SEQUENCE [LARGE SCALE GENOMIC DNA]</scope>
</reference>
<keyword evidence="1" id="KW-0472">Membrane</keyword>
<name>A0A1F5ELU1_9BACT</name>
<comment type="caution">
    <text evidence="2">The sequence shown here is derived from an EMBL/GenBank/DDBJ whole genome shotgun (WGS) entry which is preliminary data.</text>
</comment>
<accession>A0A1F5ELU1</accession>
<dbReference type="AlphaFoldDB" id="A0A1F5ELU1"/>
<keyword evidence="1" id="KW-0812">Transmembrane</keyword>
<evidence type="ECO:0000256" key="1">
    <source>
        <dbReference type="SAM" id="Phobius"/>
    </source>
</evidence>
<feature type="transmembrane region" description="Helical" evidence="1">
    <location>
        <begin position="6"/>
        <end position="23"/>
    </location>
</feature>
<protein>
    <submittedName>
        <fullName evidence="2">Uncharacterized protein</fullName>
    </submittedName>
</protein>
<evidence type="ECO:0000313" key="2">
    <source>
        <dbReference type="EMBL" id="OGD68361.1"/>
    </source>
</evidence>